<evidence type="ECO:0000313" key="1">
    <source>
        <dbReference type="EMBL" id="ABD08619.1"/>
    </source>
</evidence>
<proteinExistence type="predicted"/>
<evidence type="ECO:0000313" key="2">
    <source>
        <dbReference type="Proteomes" id="UP000008809"/>
    </source>
</evidence>
<dbReference type="AlphaFoldDB" id="Q2IT41"/>
<dbReference type="EMBL" id="CP000250">
    <property type="protein sequence ID" value="ABD08619.1"/>
    <property type="molecule type" value="Genomic_DNA"/>
</dbReference>
<dbReference type="GO" id="GO:0003677">
    <property type="term" value="F:DNA binding"/>
    <property type="evidence" value="ECO:0007669"/>
    <property type="project" value="InterPro"/>
</dbReference>
<dbReference type="SUPFAM" id="SSF47413">
    <property type="entry name" value="lambda repressor-like DNA-binding domains"/>
    <property type="match status" value="1"/>
</dbReference>
<organism evidence="1 2">
    <name type="scientific">Rhodopseudomonas palustris (strain HaA2)</name>
    <dbReference type="NCBI Taxonomy" id="316058"/>
    <lineage>
        <taxon>Bacteria</taxon>
        <taxon>Pseudomonadati</taxon>
        <taxon>Pseudomonadota</taxon>
        <taxon>Alphaproteobacteria</taxon>
        <taxon>Hyphomicrobiales</taxon>
        <taxon>Nitrobacteraceae</taxon>
        <taxon>Rhodopseudomonas</taxon>
    </lineage>
</organism>
<sequence>MKVSKLKKFNAAEHLRTPEARAEYLSIVLADGDPTEVRDALNLVARAQGMSAVAKAAGVTREGLYKTLGENGNPEFATVLRVFGAMGIRLTAEPAGAKPRKKAVA</sequence>
<dbReference type="InterPro" id="IPR010982">
    <property type="entry name" value="Lambda_DNA-bd_dom_sf"/>
</dbReference>
<name>Q2IT41_RHOP2</name>
<gene>
    <name evidence="1" type="ordered locus">RPB_3926</name>
</gene>
<dbReference type="PANTHER" id="PTHR40275:SF1">
    <property type="entry name" value="SSL7038 PROTEIN"/>
    <property type="match status" value="1"/>
</dbReference>
<dbReference type="HOGENOM" id="CLU_137365_1_0_5"/>
<dbReference type="KEGG" id="rpb:RPB_3926"/>
<dbReference type="Pfam" id="PF21716">
    <property type="entry name" value="dnstrm_HI1420"/>
    <property type="match status" value="1"/>
</dbReference>
<dbReference type="PANTHER" id="PTHR40275">
    <property type="entry name" value="SSL7038 PROTEIN"/>
    <property type="match status" value="1"/>
</dbReference>
<accession>Q2IT41</accession>
<dbReference type="RefSeq" id="WP_011442803.1">
    <property type="nucleotide sequence ID" value="NC_007778.1"/>
</dbReference>
<keyword evidence="2" id="KW-1185">Reference proteome</keyword>
<reference evidence="1 2" key="1">
    <citation type="submission" date="2006-01" db="EMBL/GenBank/DDBJ databases">
        <title>Complete sequence of Rhodopseudomonas palustris HaA2.</title>
        <authorList>
            <consortium name="US DOE Joint Genome Institute"/>
            <person name="Copeland A."/>
            <person name="Lucas S."/>
            <person name="Lapidus A."/>
            <person name="Barry K."/>
            <person name="Detter J.C."/>
            <person name="Glavina T."/>
            <person name="Hammon N."/>
            <person name="Israni S."/>
            <person name="Pitluck S."/>
            <person name="Chain P."/>
            <person name="Malfatti S."/>
            <person name="Shin M."/>
            <person name="Vergez L."/>
            <person name="Schmutz J."/>
            <person name="Larimer F."/>
            <person name="Land M."/>
            <person name="Hauser L."/>
            <person name="Pelletier D.A."/>
            <person name="Kyrpides N."/>
            <person name="Anderson I."/>
            <person name="Oda Y."/>
            <person name="Harwood C.S."/>
            <person name="Richardson P."/>
        </authorList>
    </citation>
    <scope>NUCLEOTIDE SEQUENCE [LARGE SCALE GENOMIC DNA]</scope>
    <source>
        <strain evidence="1 2">HaA2</strain>
    </source>
</reference>
<dbReference type="OrthoDB" id="9798416at2"/>
<protein>
    <submittedName>
        <fullName evidence="1">Putative transcriptional regulator</fullName>
    </submittedName>
</protein>
<dbReference type="Proteomes" id="UP000008809">
    <property type="component" value="Chromosome"/>
</dbReference>
<dbReference type="eggNOG" id="COG3636">
    <property type="taxonomic scope" value="Bacteria"/>
</dbReference>
<dbReference type="STRING" id="316058.RPB_3926"/>
<dbReference type="InterPro" id="IPR014057">
    <property type="entry name" value="HI1420"/>
</dbReference>
<dbReference type="NCBIfam" id="TIGR02684">
    <property type="entry name" value="dnstrm_HI1420"/>
    <property type="match status" value="1"/>
</dbReference>